<keyword evidence="5" id="KW-0472">Membrane</keyword>
<keyword evidence="5" id="KW-0812">Transmembrane</keyword>
<accession>A0A4R7FR97</accession>
<evidence type="ECO:0000256" key="4">
    <source>
        <dbReference type="ARBA" id="ARBA00023163"/>
    </source>
</evidence>
<dbReference type="SUPFAM" id="SSF88659">
    <property type="entry name" value="Sigma3 and sigma4 domains of RNA polymerase sigma factors"/>
    <property type="match status" value="1"/>
</dbReference>
<name>A0A4R7FR97_9MICO</name>
<comment type="caution">
    <text evidence="7">The sequence shown here is derived from an EMBL/GenBank/DDBJ whole genome shotgun (WGS) entry which is preliminary data.</text>
</comment>
<dbReference type="Gene3D" id="1.10.10.10">
    <property type="entry name" value="Winged helix-like DNA-binding domain superfamily/Winged helix DNA-binding domain"/>
    <property type="match status" value="1"/>
</dbReference>
<keyword evidence="3" id="KW-0731">Sigma factor</keyword>
<evidence type="ECO:0000256" key="5">
    <source>
        <dbReference type="SAM" id="Phobius"/>
    </source>
</evidence>
<dbReference type="GO" id="GO:0016987">
    <property type="term" value="F:sigma factor activity"/>
    <property type="evidence" value="ECO:0007669"/>
    <property type="project" value="UniProtKB-KW"/>
</dbReference>
<feature type="transmembrane region" description="Helical" evidence="5">
    <location>
        <begin position="20"/>
        <end position="44"/>
    </location>
</feature>
<dbReference type="InterPro" id="IPR036388">
    <property type="entry name" value="WH-like_DNA-bd_sf"/>
</dbReference>
<dbReference type="InterPro" id="IPR013324">
    <property type="entry name" value="RNA_pol_sigma_r3/r4-like"/>
</dbReference>
<feature type="domain" description="RNA polymerase sigma factor 70 region 4 type 2" evidence="6">
    <location>
        <begin position="4"/>
        <end position="55"/>
    </location>
</feature>
<comment type="similarity">
    <text evidence="1">Belongs to the sigma-70 factor family. ECF subfamily.</text>
</comment>
<proteinExistence type="inferred from homology"/>
<dbReference type="Proteomes" id="UP000295344">
    <property type="component" value="Unassembled WGS sequence"/>
</dbReference>
<evidence type="ECO:0000313" key="7">
    <source>
        <dbReference type="EMBL" id="TDS80330.1"/>
    </source>
</evidence>
<keyword evidence="5" id="KW-1133">Transmembrane helix</keyword>
<evidence type="ECO:0000313" key="8">
    <source>
        <dbReference type="Proteomes" id="UP000295344"/>
    </source>
</evidence>
<dbReference type="GO" id="GO:0003677">
    <property type="term" value="F:DNA binding"/>
    <property type="evidence" value="ECO:0007669"/>
    <property type="project" value="InterPro"/>
</dbReference>
<dbReference type="Pfam" id="PF08281">
    <property type="entry name" value="Sigma70_r4_2"/>
    <property type="match status" value="1"/>
</dbReference>
<evidence type="ECO:0000259" key="6">
    <source>
        <dbReference type="Pfam" id="PF08281"/>
    </source>
</evidence>
<dbReference type="GO" id="GO:0006352">
    <property type="term" value="P:DNA-templated transcription initiation"/>
    <property type="evidence" value="ECO:0007669"/>
    <property type="project" value="InterPro"/>
</dbReference>
<sequence>MLSELGAAFRQLKPADAALVSLVGIEGMTVAAAAQVLGLSAGNARTRLYRSRQRLRAVLDGTVPMLPVAALTTTEGADE</sequence>
<keyword evidence="2" id="KW-0805">Transcription regulation</keyword>
<gene>
    <name evidence="7" type="ORF">CLV52_0887</name>
</gene>
<evidence type="ECO:0000256" key="1">
    <source>
        <dbReference type="ARBA" id="ARBA00010641"/>
    </source>
</evidence>
<dbReference type="EMBL" id="SOAM01000001">
    <property type="protein sequence ID" value="TDS80330.1"/>
    <property type="molecule type" value="Genomic_DNA"/>
</dbReference>
<protein>
    <submittedName>
        <fullName evidence="7">Sigma-70-like protein</fullName>
    </submittedName>
</protein>
<dbReference type="InterPro" id="IPR013249">
    <property type="entry name" value="RNA_pol_sigma70_r4_t2"/>
</dbReference>
<reference evidence="7 8" key="1">
    <citation type="submission" date="2019-03" db="EMBL/GenBank/DDBJ databases">
        <title>Genomic Encyclopedia of Archaeal and Bacterial Type Strains, Phase II (KMG-II): from individual species to whole genera.</title>
        <authorList>
            <person name="Goeker M."/>
        </authorList>
    </citation>
    <scope>NUCLEOTIDE SEQUENCE [LARGE SCALE GENOMIC DNA]</scope>
    <source>
        <strain evidence="7 8">DSM 24782</strain>
    </source>
</reference>
<keyword evidence="8" id="KW-1185">Reference proteome</keyword>
<evidence type="ECO:0000256" key="3">
    <source>
        <dbReference type="ARBA" id="ARBA00023082"/>
    </source>
</evidence>
<keyword evidence="4" id="KW-0804">Transcription</keyword>
<organism evidence="7 8">
    <name type="scientific">Amnibacterium kyonggiense</name>
    <dbReference type="NCBI Taxonomy" id="595671"/>
    <lineage>
        <taxon>Bacteria</taxon>
        <taxon>Bacillati</taxon>
        <taxon>Actinomycetota</taxon>
        <taxon>Actinomycetes</taxon>
        <taxon>Micrococcales</taxon>
        <taxon>Microbacteriaceae</taxon>
        <taxon>Amnibacterium</taxon>
    </lineage>
</organism>
<evidence type="ECO:0000256" key="2">
    <source>
        <dbReference type="ARBA" id="ARBA00023015"/>
    </source>
</evidence>
<dbReference type="AlphaFoldDB" id="A0A4R7FR97"/>